<dbReference type="InterPro" id="IPR039934">
    <property type="entry name" value="C2CD2/C2CD2L"/>
</dbReference>
<comment type="caution">
    <text evidence="3">The sequence shown here is derived from an EMBL/GenBank/DDBJ whole genome shotgun (WGS) entry which is preliminary data.</text>
</comment>
<protein>
    <recommendedName>
        <fullName evidence="2">C2 domain-containing protein</fullName>
    </recommendedName>
</protein>
<sequence length="242" mass="27332">QDSSKSYLVIKIVRGMDIGLQKGCEEPYCAIELDDPPQKFQTDSQTSHNPYWGENFVFNILPTGGEILFEVFDRIGTRFMGCNILSIEEIGEEKTRVIPLKSRRMEVSDQISGSLEVQFTFLDEKEFLQKSREIIEKISPNGNLIKTTKTTFTKPPSTQSELFTEKVIQEFERNAVPNPKKSTLIIHSVQRVERKTDGLYVEVTEGDVKGSFSEKDANKDGGPETETALEGQYGEGINKTYS</sequence>
<dbReference type="SMART" id="SM00239">
    <property type="entry name" value="C2"/>
    <property type="match status" value="1"/>
</dbReference>
<reference evidence="3" key="1">
    <citation type="submission" date="2021-06" db="EMBL/GenBank/DDBJ databases">
        <authorList>
            <person name="Hodson N. C."/>
            <person name="Mongue J. A."/>
            <person name="Jaron S. K."/>
        </authorList>
    </citation>
    <scope>NUCLEOTIDE SEQUENCE</scope>
</reference>
<feature type="compositionally biased region" description="Basic and acidic residues" evidence="1">
    <location>
        <begin position="210"/>
        <end position="222"/>
    </location>
</feature>
<dbReference type="EMBL" id="CAJVCH010205572">
    <property type="protein sequence ID" value="CAG7731082.1"/>
    <property type="molecule type" value="Genomic_DNA"/>
</dbReference>
<feature type="region of interest" description="Disordered" evidence="1">
    <location>
        <begin position="210"/>
        <end position="242"/>
    </location>
</feature>
<accession>A0A8J2K2Y7</accession>
<evidence type="ECO:0000256" key="1">
    <source>
        <dbReference type="SAM" id="MobiDB-lite"/>
    </source>
</evidence>
<dbReference type="Pfam" id="PF00168">
    <property type="entry name" value="C2"/>
    <property type="match status" value="1"/>
</dbReference>
<evidence type="ECO:0000313" key="4">
    <source>
        <dbReference type="Proteomes" id="UP000708208"/>
    </source>
</evidence>
<dbReference type="Proteomes" id="UP000708208">
    <property type="component" value="Unassembled WGS sequence"/>
</dbReference>
<name>A0A8J2K2Y7_9HEXA</name>
<dbReference type="InterPro" id="IPR000008">
    <property type="entry name" value="C2_dom"/>
</dbReference>
<organism evidence="3 4">
    <name type="scientific">Allacma fusca</name>
    <dbReference type="NCBI Taxonomy" id="39272"/>
    <lineage>
        <taxon>Eukaryota</taxon>
        <taxon>Metazoa</taxon>
        <taxon>Ecdysozoa</taxon>
        <taxon>Arthropoda</taxon>
        <taxon>Hexapoda</taxon>
        <taxon>Collembola</taxon>
        <taxon>Symphypleona</taxon>
        <taxon>Sminthuridae</taxon>
        <taxon>Allacma</taxon>
    </lineage>
</organism>
<evidence type="ECO:0000313" key="3">
    <source>
        <dbReference type="EMBL" id="CAG7731082.1"/>
    </source>
</evidence>
<dbReference type="PANTHER" id="PTHR21119">
    <property type="entry name" value="C2 DOMAIN-CONTAINING PROTEIN"/>
    <property type="match status" value="1"/>
</dbReference>
<proteinExistence type="predicted"/>
<keyword evidence="4" id="KW-1185">Reference proteome</keyword>
<dbReference type="OrthoDB" id="9976063at2759"/>
<evidence type="ECO:0000259" key="2">
    <source>
        <dbReference type="PROSITE" id="PS50004"/>
    </source>
</evidence>
<dbReference type="AlphaFoldDB" id="A0A8J2K2Y7"/>
<feature type="domain" description="C2" evidence="2">
    <location>
        <begin position="1"/>
        <end position="115"/>
    </location>
</feature>
<dbReference type="PANTHER" id="PTHR21119:SF5">
    <property type="entry name" value="C2 DOMAIN-CONTAINING PROTEIN"/>
    <property type="match status" value="1"/>
</dbReference>
<gene>
    <name evidence="3" type="ORF">AFUS01_LOCUS19691</name>
</gene>
<dbReference type="PROSITE" id="PS50004">
    <property type="entry name" value="C2"/>
    <property type="match status" value="1"/>
</dbReference>
<feature type="non-terminal residue" evidence="3">
    <location>
        <position position="1"/>
    </location>
</feature>